<name>A0A2N9FT59_FAGSY</name>
<protein>
    <recommendedName>
        <fullName evidence="1">Reverse transcriptase domain-containing protein</fullName>
    </recommendedName>
</protein>
<dbReference type="InterPro" id="IPR000477">
    <property type="entry name" value="RT_dom"/>
</dbReference>
<accession>A0A2N9FT59</accession>
<proteinExistence type="predicted"/>
<dbReference type="Pfam" id="PF00078">
    <property type="entry name" value="RVT_1"/>
    <property type="match status" value="1"/>
</dbReference>
<dbReference type="InterPro" id="IPR043502">
    <property type="entry name" value="DNA/RNA_pol_sf"/>
</dbReference>
<dbReference type="EMBL" id="OIVN01001435">
    <property type="protein sequence ID" value="SPC93907.1"/>
    <property type="molecule type" value="Genomic_DNA"/>
</dbReference>
<reference evidence="2" key="1">
    <citation type="submission" date="2018-02" db="EMBL/GenBank/DDBJ databases">
        <authorList>
            <person name="Cohen D.B."/>
            <person name="Kent A.D."/>
        </authorList>
    </citation>
    <scope>NUCLEOTIDE SEQUENCE</scope>
</reference>
<dbReference type="PANTHER" id="PTHR46890">
    <property type="entry name" value="NON-LTR RETROLELEMENT REVERSE TRANSCRIPTASE-LIKE PROTEIN-RELATED"/>
    <property type="match status" value="1"/>
</dbReference>
<dbReference type="PANTHER" id="PTHR46890:SF48">
    <property type="entry name" value="RNA-DIRECTED DNA POLYMERASE"/>
    <property type="match status" value="1"/>
</dbReference>
<sequence length="774" mass="88072">MYRVTQKIKQCRINLLQWSQSHVRVTPKLIDSKMKQLKELEVQPKEDYDSRQINLIRRELNGLHEKAEVVWRQRSRIAWLTEGDRNTKFFHECASQRKKTNTIRGLIDQQDEVLHEVDGVVTPGMNNDLLCPFTHEEIKRALFQMHPSKAPRPDGTINFTHLVLIPKVVAPERITQFRPISLCNVIYKIVSKVLVNRMKTILPQVISDSQSAFVPGRMITDNVIIAFETIHYLKNLRNGNNAQMAIKLDMSKAYDRVEWDYLQAIMMKLGFHVQWVKLVMECVRSATYSILVNGEPKGYITPQRGLRQGDPLSPYLFLLCAEGLSAVLRKAERERLLKGISIYRGGPRVSHLFFADDSIVFCRATNADYVALQNLLTLYANASGQVVNSDKTALFFSPNMSQQARNTICSFFGTSPNTQFEKYLGLTPVVGRAKRRAFNEIKDRVWRRLQGWKEKLLSQAGREVLIKAVIQAIPTYAMSCFKFPVGLCEEFCSMANSICESKIVLQEGLRWRVGTDGEKIKIWGDKWLPSCKAIKSIPLSLCRPSDILIWMGTKRGDFSVRSAYHMLLNQSNAAEASSSSSSRGQIQRGWSSIWAVPVQPKVKLFIWRASETVGHLLWGCEFAQRVWKASPAMIPPSYQVNMPFTEFIFGCIDDLGSPALEITFTTAWALWKARNDLIWNAKNSTVSEICQYAAELAVDFLETRKQCEIPLVSSLSIQRWLPPACASFSGDGSLLQIHARAVLLALEFAFSIGMRRLEVDVGNQELLRCFVLKF</sequence>
<gene>
    <name evidence="2" type="ORF">FSB_LOCUS21789</name>
</gene>
<evidence type="ECO:0000259" key="1">
    <source>
        <dbReference type="PROSITE" id="PS50878"/>
    </source>
</evidence>
<evidence type="ECO:0000313" key="2">
    <source>
        <dbReference type="EMBL" id="SPC93907.1"/>
    </source>
</evidence>
<dbReference type="CDD" id="cd01650">
    <property type="entry name" value="RT_nLTR_like"/>
    <property type="match status" value="1"/>
</dbReference>
<dbReference type="PROSITE" id="PS50878">
    <property type="entry name" value="RT_POL"/>
    <property type="match status" value="1"/>
</dbReference>
<dbReference type="SUPFAM" id="SSF56672">
    <property type="entry name" value="DNA/RNA polymerases"/>
    <property type="match status" value="1"/>
</dbReference>
<feature type="domain" description="Reverse transcriptase" evidence="1">
    <location>
        <begin position="146"/>
        <end position="416"/>
    </location>
</feature>
<dbReference type="AlphaFoldDB" id="A0A2N9FT59"/>
<dbReference type="InterPro" id="IPR052343">
    <property type="entry name" value="Retrotransposon-Effector_Assoc"/>
</dbReference>
<organism evidence="2">
    <name type="scientific">Fagus sylvatica</name>
    <name type="common">Beechnut</name>
    <dbReference type="NCBI Taxonomy" id="28930"/>
    <lineage>
        <taxon>Eukaryota</taxon>
        <taxon>Viridiplantae</taxon>
        <taxon>Streptophyta</taxon>
        <taxon>Embryophyta</taxon>
        <taxon>Tracheophyta</taxon>
        <taxon>Spermatophyta</taxon>
        <taxon>Magnoliopsida</taxon>
        <taxon>eudicotyledons</taxon>
        <taxon>Gunneridae</taxon>
        <taxon>Pentapetalae</taxon>
        <taxon>rosids</taxon>
        <taxon>fabids</taxon>
        <taxon>Fagales</taxon>
        <taxon>Fagaceae</taxon>
        <taxon>Fagus</taxon>
    </lineage>
</organism>